<comment type="subcellular location">
    <subcellularLocation>
        <location evidence="1 7">Nucleus</location>
    </subcellularLocation>
</comment>
<dbReference type="GeneID" id="40384488"/>
<dbReference type="InterPro" id="IPR021151">
    <property type="entry name" value="GINS_A"/>
</dbReference>
<evidence type="ECO:0000256" key="3">
    <source>
        <dbReference type="ARBA" id="ARBA00011352"/>
    </source>
</evidence>
<evidence type="ECO:0000256" key="7">
    <source>
        <dbReference type="RuleBase" id="RU367161"/>
    </source>
</evidence>
<reference evidence="10 11" key="1">
    <citation type="submission" date="2018-06" db="EMBL/GenBank/DDBJ databases">
        <title>Population genomics shows no distinction between pathogenic Candida krusei and environmental Pichia kudriavzevii: One species, four names.</title>
        <authorList>
            <person name="Douglass A.P."/>
            <person name="Offei B."/>
            <person name="Braun-Galleani S."/>
            <person name="Coughlan A.Y."/>
            <person name="Martos A."/>
            <person name="Ortiz-Merino R.A."/>
            <person name="Byrne K.P."/>
            <person name="Wolfe K.H."/>
        </authorList>
    </citation>
    <scope>NUCLEOTIDE SEQUENCE [LARGE SCALE GENOMIC DNA]</scope>
    <source>
        <strain evidence="10 11">CBS573</strain>
    </source>
</reference>
<dbReference type="AlphaFoldDB" id="A0A2U9R5U0"/>
<dbReference type="GO" id="GO:0000811">
    <property type="term" value="C:GINS complex"/>
    <property type="evidence" value="ECO:0007669"/>
    <property type="project" value="UniProtKB-UniRule"/>
</dbReference>
<dbReference type="Gene3D" id="1.20.58.2050">
    <property type="match status" value="1"/>
</dbReference>
<dbReference type="EMBL" id="CP028775">
    <property type="protein sequence ID" value="AWU76693.1"/>
    <property type="molecule type" value="Genomic_DNA"/>
</dbReference>
<evidence type="ECO:0000256" key="4">
    <source>
        <dbReference type="ARBA" id="ARBA00015140"/>
    </source>
</evidence>
<evidence type="ECO:0000259" key="9">
    <source>
        <dbReference type="Pfam" id="PF22466"/>
    </source>
</evidence>
<dbReference type="Pfam" id="PF05916">
    <property type="entry name" value="Sld5"/>
    <property type="match status" value="1"/>
</dbReference>
<comment type="subunit">
    <text evidence="3">Component of the GINS complex which is a heterotetramer of SLD5, PSF1, PSF2 and PSF3.</text>
</comment>
<evidence type="ECO:0000313" key="11">
    <source>
        <dbReference type="Proteomes" id="UP000249293"/>
    </source>
</evidence>
<evidence type="ECO:0000256" key="6">
    <source>
        <dbReference type="ARBA" id="ARBA00023242"/>
    </source>
</evidence>
<dbReference type="CDD" id="cd11713">
    <property type="entry name" value="GINS_A_psf3"/>
    <property type="match status" value="1"/>
</dbReference>
<dbReference type="PANTHER" id="PTHR22768">
    <property type="entry name" value="DNA REPLICATION COMPLEX GINS PROTEIN PSF3"/>
    <property type="match status" value="1"/>
</dbReference>
<feature type="domain" description="DNA replication complex GINS protein PSF3 N-terminal" evidence="9">
    <location>
        <begin position="18"/>
        <end position="68"/>
    </location>
</feature>
<evidence type="ECO:0000256" key="1">
    <source>
        <dbReference type="ARBA" id="ARBA00004123"/>
    </source>
</evidence>
<evidence type="ECO:0000256" key="2">
    <source>
        <dbReference type="ARBA" id="ARBA00006343"/>
    </source>
</evidence>
<comment type="similarity">
    <text evidence="2 7">Belongs to the GINS3/PSF3 family.</text>
</comment>
<feature type="domain" description="GINS subunit" evidence="8">
    <location>
        <begin position="101"/>
        <end position="191"/>
    </location>
</feature>
<dbReference type="InterPro" id="IPR036224">
    <property type="entry name" value="GINS_bundle-like_dom_sf"/>
</dbReference>
<dbReference type="KEGG" id="pkz:C5L36_0C06170"/>
<name>A0A2U9R5U0_PICKU</name>
<dbReference type="InterPro" id="IPR010492">
    <property type="entry name" value="GINS_Psf3"/>
</dbReference>
<dbReference type="OrthoDB" id="10251744at2759"/>
<dbReference type="SUPFAM" id="SSF160059">
    <property type="entry name" value="PriA/YqbF domain"/>
    <property type="match status" value="1"/>
</dbReference>
<evidence type="ECO:0000256" key="5">
    <source>
        <dbReference type="ARBA" id="ARBA00022705"/>
    </source>
</evidence>
<proteinExistence type="inferred from homology"/>
<protein>
    <recommendedName>
        <fullName evidence="4 7">DNA replication complex GINS protein PSF3</fullName>
    </recommendedName>
</protein>
<dbReference type="CDD" id="cd21693">
    <property type="entry name" value="GINS_B_Psf3"/>
    <property type="match status" value="1"/>
</dbReference>
<evidence type="ECO:0000313" key="10">
    <source>
        <dbReference type="EMBL" id="AWU76693.1"/>
    </source>
</evidence>
<keyword evidence="11" id="KW-1185">Reference proteome</keyword>
<dbReference type="SUPFAM" id="SSF158573">
    <property type="entry name" value="GINS helical bundle-like"/>
    <property type="match status" value="1"/>
</dbReference>
<dbReference type="Proteomes" id="UP000249293">
    <property type="component" value="Chromosome 3"/>
</dbReference>
<dbReference type="VEuPathDB" id="FungiDB:C5L36_0C06170"/>
<dbReference type="STRING" id="4909.A0A2U9R5U0"/>
<keyword evidence="5 7" id="KW-0235">DNA replication</keyword>
<dbReference type="InterPro" id="IPR038437">
    <property type="entry name" value="GINS_Psf3_sf"/>
</dbReference>
<dbReference type="Pfam" id="PF22466">
    <property type="entry name" value="PSF3_N"/>
    <property type="match status" value="1"/>
</dbReference>
<keyword evidence="6 7" id="KW-0539">Nucleus</keyword>
<dbReference type="PANTHER" id="PTHR22768:SF0">
    <property type="entry name" value="DNA REPLICATION COMPLEX GINS PROTEIN PSF3"/>
    <property type="match status" value="1"/>
</dbReference>
<sequence length="196" mass="23016">MKKLWHPTINIITMIYDDLDEILAESQKFTGTFQIEVENVGFLMNSHESSKITPSEKLELPFYLVNALSHIFISEEEGDNSRSLFTVERPEYLSKLATNFYKASPLNADLSIIEHFYKIVEKWCEFIEQPELVEIVYEMLITRAGRINDLSFNASEMHSRENLEFIQTLDSFEKKLFKISTHSYEEGKKWMKQVNN</sequence>
<dbReference type="RefSeq" id="XP_029322170.1">
    <property type="nucleotide sequence ID" value="XM_029466310.1"/>
</dbReference>
<dbReference type="InterPro" id="IPR055221">
    <property type="entry name" value="PSF3_N"/>
</dbReference>
<organism evidence="10 11">
    <name type="scientific">Pichia kudriavzevii</name>
    <name type="common">Yeast</name>
    <name type="synonym">Issatchenkia orientalis</name>
    <dbReference type="NCBI Taxonomy" id="4909"/>
    <lineage>
        <taxon>Eukaryota</taxon>
        <taxon>Fungi</taxon>
        <taxon>Dikarya</taxon>
        <taxon>Ascomycota</taxon>
        <taxon>Saccharomycotina</taxon>
        <taxon>Pichiomycetes</taxon>
        <taxon>Pichiales</taxon>
        <taxon>Pichiaceae</taxon>
        <taxon>Pichia</taxon>
    </lineage>
</organism>
<dbReference type="GO" id="GO:1902975">
    <property type="term" value="P:mitotic DNA replication initiation"/>
    <property type="evidence" value="ECO:0007669"/>
    <property type="project" value="TreeGrafter"/>
</dbReference>
<evidence type="ECO:0000259" key="8">
    <source>
        <dbReference type="Pfam" id="PF05916"/>
    </source>
</evidence>
<comment type="function">
    <text evidence="7">The GINS complex plays an essential role in the initiation of DNA replication.</text>
</comment>
<accession>A0A2U9R5U0</accession>
<gene>
    <name evidence="10" type="ORF">C5L36_0C06170</name>
</gene>